<dbReference type="GO" id="GO:0032133">
    <property type="term" value="C:chromosome passenger complex"/>
    <property type="evidence" value="ECO:0007669"/>
    <property type="project" value="TreeGrafter"/>
</dbReference>
<evidence type="ECO:0000256" key="6">
    <source>
        <dbReference type="ARBA" id="ARBA00022776"/>
    </source>
</evidence>
<dbReference type="GO" id="GO:0051301">
    <property type="term" value="P:cell division"/>
    <property type="evidence" value="ECO:0007669"/>
    <property type="project" value="UniProtKB-KW"/>
</dbReference>
<dbReference type="Proteomes" id="UP001301958">
    <property type="component" value="Unassembled WGS sequence"/>
</dbReference>
<reference evidence="12" key="1">
    <citation type="journal article" date="2023" name="Mol. Phylogenet. Evol.">
        <title>Genome-scale phylogeny and comparative genomics of the fungal order Sordariales.</title>
        <authorList>
            <person name="Hensen N."/>
            <person name="Bonometti L."/>
            <person name="Westerberg I."/>
            <person name="Brannstrom I.O."/>
            <person name="Guillou S."/>
            <person name="Cros-Aarteil S."/>
            <person name="Calhoun S."/>
            <person name="Haridas S."/>
            <person name="Kuo A."/>
            <person name="Mondo S."/>
            <person name="Pangilinan J."/>
            <person name="Riley R."/>
            <person name="LaButti K."/>
            <person name="Andreopoulos B."/>
            <person name="Lipzen A."/>
            <person name="Chen C."/>
            <person name="Yan M."/>
            <person name="Daum C."/>
            <person name="Ng V."/>
            <person name="Clum A."/>
            <person name="Steindorff A."/>
            <person name="Ohm R.A."/>
            <person name="Martin F."/>
            <person name="Silar P."/>
            <person name="Natvig D.O."/>
            <person name="Lalanne C."/>
            <person name="Gautier V."/>
            <person name="Ament-Velasquez S.L."/>
            <person name="Kruys A."/>
            <person name="Hutchinson M.I."/>
            <person name="Powell A.J."/>
            <person name="Barry K."/>
            <person name="Miller A.N."/>
            <person name="Grigoriev I.V."/>
            <person name="Debuchy R."/>
            <person name="Gladieux P."/>
            <person name="Hiltunen Thoren M."/>
            <person name="Johannesson H."/>
        </authorList>
    </citation>
    <scope>NUCLEOTIDE SEQUENCE</scope>
    <source>
        <strain evidence="12">CBS 990.96</strain>
    </source>
</reference>
<feature type="compositionally biased region" description="Low complexity" evidence="10">
    <location>
        <begin position="188"/>
        <end position="200"/>
    </location>
</feature>
<evidence type="ECO:0000256" key="9">
    <source>
        <dbReference type="ARBA" id="ARBA00023328"/>
    </source>
</evidence>
<feature type="region of interest" description="Disordered" evidence="10">
    <location>
        <begin position="1"/>
        <end position="36"/>
    </location>
</feature>
<dbReference type="GO" id="GO:0005634">
    <property type="term" value="C:nucleus"/>
    <property type="evidence" value="ECO:0007669"/>
    <property type="project" value="UniProtKB-SubCell"/>
</dbReference>
<evidence type="ECO:0000256" key="4">
    <source>
        <dbReference type="ARBA" id="ARBA00022454"/>
    </source>
</evidence>
<evidence type="ECO:0000256" key="1">
    <source>
        <dbReference type="ARBA" id="ARBA00004123"/>
    </source>
</evidence>
<feature type="compositionally biased region" description="Low complexity" evidence="10">
    <location>
        <begin position="273"/>
        <end position="286"/>
    </location>
</feature>
<comment type="caution">
    <text evidence="12">The sequence shown here is derived from an EMBL/GenBank/DDBJ whole genome shotgun (WGS) entry which is preliminary data.</text>
</comment>
<dbReference type="GO" id="GO:0000070">
    <property type="term" value="P:mitotic sister chromatid segregation"/>
    <property type="evidence" value="ECO:0007669"/>
    <property type="project" value="TreeGrafter"/>
</dbReference>
<proteinExistence type="inferred from homology"/>
<evidence type="ECO:0000256" key="7">
    <source>
        <dbReference type="ARBA" id="ARBA00023242"/>
    </source>
</evidence>
<keyword evidence="7" id="KW-0539">Nucleus</keyword>
<evidence type="ECO:0000256" key="2">
    <source>
        <dbReference type="ARBA" id="ARBA00004584"/>
    </source>
</evidence>
<dbReference type="EMBL" id="MU865295">
    <property type="protein sequence ID" value="KAK4231046.1"/>
    <property type="molecule type" value="Genomic_DNA"/>
</dbReference>
<protein>
    <submittedName>
        <fullName evidence="12">Borealin N terminal-domain-containing protein</fullName>
    </submittedName>
</protein>
<dbReference type="PANTHER" id="PTHR16040">
    <property type="entry name" value="AUSTRALIN, ISOFORM A-RELATED"/>
    <property type="match status" value="1"/>
</dbReference>
<feature type="compositionally biased region" description="Low complexity" evidence="10">
    <location>
        <begin position="348"/>
        <end position="359"/>
    </location>
</feature>
<dbReference type="InterPro" id="IPR018851">
    <property type="entry name" value="Borealin_N"/>
</dbReference>
<dbReference type="GO" id="GO:0000775">
    <property type="term" value="C:chromosome, centromeric region"/>
    <property type="evidence" value="ECO:0007669"/>
    <property type="project" value="UniProtKB-SubCell"/>
</dbReference>
<comment type="similarity">
    <text evidence="3">Belongs to the borealin family.</text>
</comment>
<evidence type="ECO:0000259" key="11">
    <source>
        <dbReference type="Pfam" id="PF10444"/>
    </source>
</evidence>
<keyword evidence="6" id="KW-0498">Mitosis</keyword>
<evidence type="ECO:0000313" key="12">
    <source>
        <dbReference type="EMBL" id="KAK4231046.1"/>
    </source>
</evidence>
<dbReference type="AlphaFoldDB" id="A0AAN7H0Q4"/>
<dbReference type="PANTHER" id="PTHR16040:SF7">
    <property type="entry name" value="AUSTRALIN, ISOFORM A-RELATED"/>
    <property type="match status" value="1"/>
</dbReference>
<feature type="compositionally biased region" description="Polar residues" evidence="10">
    <location>
        <begin position="241"/>
        <end position="251"/>
    </location>
</feature>
<feature type="domain" description="Borealin N-terminal" evidence="11">
    <location>
        <begin position="41"/>
        <end position="97"/>
    </location>
</feature>
<evidence type="ECO:0000313" key="13">
    <source>
        <dbReference type="Proteomes" id="UP001301958"/>
    </source>
</evidence>
<feature type="compositionally biased region" description="Polar residues" evidence="10">
    <location>
        <begin position="98"/>
        <end position="120"/>
    </location>
</feature>
<gene>
    <name evidence="12" type="ORF">QBC38DRAFT_467695</name>
</gene>
<dbReference type="GO" id="GO:0051233">
    <property type="term" value="C:spindle midzone"/>
    <property type="evidence" value="ECO:0007669"/>
    <property type="project" value="TreeGrafter"/>
</dbReference>
<keyword evidence="13" id="KW-1185">Reference proteome</keyword>
<feature type="compositionally biased region" description="Low complexity" evidence="10">
    <location>
        <begin position="312"/>
        <end position="329"/>
    </location>
</feature>
<sequence>MSLEEDNATAMPIENSPTKNGETEHHQSPSKKRKMGITEVQKQALVENLQLEIAERARKLRSNYNIHAQSLRTRIEIRVNRIPMSLRKMKMGDLLQKYSPSSSTSQGQLPSAIAPSTSSKPVARGPPVPEKDNAPERTATASPQKVYPMAPPPPSARPVKRRSNEMAGGDKENEIEHVVENPKKRSRANPPAAIATNPPTHVLSPTSSNTRTLPRNNPPPPAMTPGSIRSGIARTGPVSPTKGTASTSNLLHSVVRPTASRPPIPVFSPRKPTLASTAGSSSITASARKRGATVGAGPPLAISRSGTRTANTRRVSGTSESSEGSTSTVIKHKRPATAPGDRPPPPKASATSTTTARKAGAAVVNSLKKAGGVASGSTTAATKKAAAAASGGSKSGTAGRVLRKRA</sequence>
<keyword evidence="9" id="KW-0137">Centromere</keyword>
<dbReference type="Pfam" id="PF10444">
    <property type="entry name" value="Nbl1_Borealin_N"/>
    <property type="match status" value="1"/>
</dbReference>
<feature type="compositionally biased region" description="Basic and acidic residues" evidence="10">
    <location>
        <begin position="162"/>
        <end position="183"/>
    </location>
</feature>
<comment type="subcellular location">
    <subcellularLocation>
        <location evidence="2">Chromosome</location>
        <location evidence="2">Centromere</location>
    </subcellularLocation>
    <subcellularLocation>
        <location evidence="1">Nucleus</location>
    </subcellularLocation>
</comment>
<evidence type="ECO:0000256" key="5">
    <source>
        <dbReference type="ARBA" id="ARBA00022618"/>
    </source>
</evidence>
<name>A0AAN7H0Q4_9PEZI</name>
<evidence type="ECO:0000256" key="3">
    <source>
        <dbReference type="ARBA" id="ARBA00009914"/>
    </source>
</evidence>
<keyword evidence="5" id="KW-0132">Cell division</keyword>
<feature type="compositionally biased region" description="Low complexity" evidence="10">
    <location>
        <begin position="369"/>
        <end position="399"/>
    </location>
</feature>
<feature type="region of interest" description="Disordered" evidence="10">
    <location>
        <begin position="97"/>
        <end position="406"/>
    </location>
</feature>
<dbReference type="InterPro" id="IPR018867">
    <property type="entry name" value="Cell_div_borealin"/>
</dbReference>
<organism evidence="12 13">
    <name type="scientific">Podospora fimiseda</name>
    <dbReference type="NCBI Taxonomy" id="252190"/>
    <lineage>
        <taxon>Eukaryota</taxon>
        <taxon>Fungi</taxon>
        <taxon>Dikarya</taxon>
        <taxon>Ascomycota</taxon>
        <taxon>Pezizomycotina</taxon>
        <taxon>Sordariomycetes</taxon>
        <taxon>Sordariomycetidae</taxon>
        <taxon>Sordariales</taxon>
        <taxon>Podosporaceae</taxon>
        <taxon>Podospora</taxon>
    </lineage>
</organism>
<keyword evidence="4" id="KW-0158">Chromosome</keyword>
<accession>A0AAN7H0Q4</accession>
<reference evidence="12" key="2">
    <citation type="submission" date="2023-05" db="EMBL/GenBank/DDBJ databases">
        <authorList>
            <consortium name="Lawrence Berkeley National Laboratory"/>
            <person name="Steindorff A."/>
            <person name="Hensen N."/>
            <person name="Bonometti L."/>
            <person name="Westerberg I."/>
            <person name="Brannstrom I.O."/>
            <person name="Guillou S."/>
            <person name="Cros-Aarteil S."/>
            <person name="Calhoun S."/>
            <person name="Haridas S."/>
            <person name="Kuo A."/>
            <person name="Mondo S."/>
            <person name="Pangilinan J."/>
            <person name="Riley R."/>
            <person name="Labutti K."/>
            <person name="Andreopoulos B."/>
            <person name="Lipzen A."/>
            <person name="Chen C."/>
            <person name="Yanf M."/>
            <person name="Daum C."/>
            <person name="Ng V."/>
            <person name="Clum A."/>
            <person name="Ohm R."/>
            <person name="Martin F."/>
            <person name="Silar P."/>
            <person name="Natvig D."/>
            <person name="Lalanne C."/>
            <person name="Gautier V."/>
            <person name="Ament-Velasquez S.L."/>
            <person name="Kruys A."/>
            <person name="Hutchinson M.I."/>
            <person name="Powell A.J."/>
            <person name="Barry K."/>
            <person name="Miller A.N."/>
            <person name="Grigoriev I.V."/>
            <person name="Debuchy R."/>
            <person name="Gladieux P."/>
            <person name="Thoren M.H."/>
            <person name="Johannesson H."/>
        </authorList>
    </citation>
    <scope>NUCLEOTIDE SEQUENCE</scope>
    <source>
        <strain evidence="12">CBS 990.96</strain>
    </source>
</reference>
<evidence type="ECO:0000256" key="8">
    <source>
        <dbReference type="ARBA" id="ARBA00023306"/>
    </source>
</evidence>
<keyword evidence="8" id="KW-0131">Cell cycle</keyword>
<evidence type="ECO:0000256" key="10">
    <source>
        <dbReference type="SAM" id="MobiDB-lite"/>
    </source>
</evidence>